<dbReference type="InterPro" id="IPR008207">
    <property type="entry name" value="Sig_transdc_His_kin_Hpt_dom"/>
</dbReference>
<feature type="modified residue" description="4-aspartylphosphate" evidence="7">
    <location>
        <position position="302"/>
    </location>
</feature>
<evidence type="ECO:0000256" key="1">
    <source>
        <dbReference type="ARBA" id="ARBA00001946"/>
    </source>
</evidence>
<dbReference type="Pfam" id="PF00990">
    <property type="entry name" value="GGDEF"/>
    <property type="match status" value="1"/>
</dbReference>
<dbReference type="RefSeq" id="WP_133591678.1">
    <property type="nucleotide sequence ID" value="NZ_CP037953.1"/>
</dbReference>
<dbReference type="SUPFAM" id="SSF55073">
    <property type="entry name" value="Nucleotide cyclase"/>
    <property type="match status" value="1"/>
</dbReference>
<dbReference type="SUPFAM" id="SSF47226">
    <property type="entry name" value="Histidine-containing phosphotransfer domain, HPT domain"/>
    <property type="match status" value="1"/>
</dbReference>
<dbReference type="EMBL" id="SNYM01000013">
    <property type="protein sequence ID" value="TDQ46474.1"/>
    <property type="molecule type" value="Genomic_DNA"/>
</dbReference>
<dbReference type="PROSITE" id="PS50110">
    <property type="entry name" value="RESPONSE_REGULATORY"/>
    <property type="match status" value="1"/>
</dbReference>
<gene>
    <name evidence="12" type="ORF">EV696_11315</name>
</gene>
<evidence type="ECO:0000256" key="4">
    <source>
        <dbReference type="ARBA" id="ARBA00023012"/>
    </source>
</evidence>
<evidence type="ECO:0000256" key="8">
    <source>
        <dbReference type="SAM" id="MobiDB-lite"/>
    </source>
</evidence>
<dbReference type="PROSITE" id="PS50894">
    <property type="entry name" value="HPT"/>
    <property type="match status" value="1"/>
</dbReference>
<dbReference type="Gene3D" id="3.30.70.270">
    <property type="match status" value="1"/>
</dbReference>
<dbReference type="Pfam" id="PF00072">
    <property type="entry name" value="Response_reg"/>
    <property type="match status" value="1"/>
</dbReference>
<keyword evidence="4" id="KW-0902">Two-component regulatory system</keyword>
<reference evidence="12 13" key="1">
    <citation type="submission" date="2019-03" db="EMBL/GenBank/DDBJ databases">
        <title>Genomic Encyclopedia of Type Strains, Phase IV (KMG-IV): sequencing the most valuable type-strain genomes for metagenomic binning, comparative biology and taxonomic classification.</title>
        <authorList>
            <person name="Goeker M."/>
        </authorList>
    </citation>
    <scope>NUCLEOTIDE SEQUENCE [LARGE SCALE GENOMIC DNA]</scope>
    <source>
        <strain evidence="12 13">DSM 103792</strain>
    </source>
</reference>
<dbReference type="Gene3D" id="3.40.50.2300">
    <property type="match status" value="2"/>
</dbReference>
<dbReference type="GO" id="GO:0005886">
    <property type="term" value="C:plasma membrane"/>
    <property type="evidence" value="ECO:0007669"/>
    <property type="project" value="UniProtKB-SubCell"/>
</dbReference>
<dbReference type="SMART" id="SM00267">
    <property type="entry name" value="GGDEF"/>
    <property type="match status" value="1"/>
</dbReference>
<dbReference type="InterPro" id="IPR036641">
    <property type="entry name" value="HPT_dom_sf"/>
</dbReference>
<evidence type="ECO:0000313" key="13">
    <source>
        <dbReference type="Proteomes" id="UP000295375"/>
    </source>
</evidence>
<evidence type="ECO:0000256" key="2">
    <source>
        <dbReference type="ARBA" id="ARBA00004533"/>
    </source>
</evidence>
<evidence type="ECO:0000259" key="11">
    <source>
        <dbReference type="PROSITE" id="PS50894"/>
    </source>
</evidence>
<dbReference type="CDD" id="cd01949">
    <property type="entry name" value="GGDEF"/>
    <property type="match status" value="1"/>
</dbReference>
<name>A0A4R6USV8_9GAMM</name>
<keyword evidence="13" id="KW-1185">Reference proteome</keyword>
<dbReference type="Gene3D" id="1.20.120.160">
    <property type="entry name" value="HPT domain"/>
    <property type="match status" value="1"/>
</dbReference>
<dbReference type="InterPro" id="IPR029787">
    <property type="entry name" value="Nucleotide_cyclase"/>
</dbReference>
<comment type="caution">
    <text evidence="12">The sequence shown here is derived from an EMBL/GenBank/DDBJ whole genome shotgun (WGS) entry which is preliminary data.</text>
</comment>
<dbReference type="AlphaFoldDB" id="A0A4R6USV8"/>
<feature type="modified residue" description="Phosphohistidine" evidence="6">
    <location>
        <position position="52"/>
    </location>
</feature>
<dbReference type="SMART" id="SM00448">
    <property type="entry name" value="REC"/>
    <property type="match status" value="1"/>
</dbReference>
<dbReference type="GO" id="GO:1902201">
    <property type="term" value="P:negative regulation of bacterial-type flagellum-dependent cell motility"/>
    <property type="evidence" value="ECO:0007669"/>
    <property type="project" value="TreeGrafter"/>
</dbReference>
<comment type="catalytic activity">
    <reaction evidence="5">
        <text>2 GTP = 3',3'-c-di-GMP + 2 diphosphate</text>
        <dbReference type="Rhea" id="RHEA:24898"/>
        <dbReference type="ChEBI" id="CHEBI:33019"/>
        <dbReference type="ChEBI" id="CHEBI:37565"/>
        <dbReference type="ChEBI" id="CHEBI:58805"/>
        <dbReference type="EC" id="2.7.7.65"/>
    </reaction>
</comment>
<sequence>MTEADQGLQRLLQLRQQFREQLPSRLQELERDLEATLNRSEPDTEALLLPLHNLIGSSGTFGYPQVSELARQLHQYLKTGTPLPDEAIRSTVRAMQHAAASEPLPMPQSTEPDQEAETLRQPPIEKVIYYSVSHEEMDRELMQQLAQFRMRTVRCQDNAELRQQVEQGHQEAVMMLFFGNEPITEAALQAVMPKRQHRESIHVILISTQRDLRSRLIAAKFGVDAFLRAPTSLTEVLDTIERLRPHGGDENIRVLIIDDQESVGQYHEAILQSAGMRVQRAHNIDQLDSVLQQFTPEIILLDLFLPDWSGGEVAKALHQQMELLDVPIVFLSSESDRELQLAALRSGGDDFLTKPIKPDFLVDAVRIRARRYRELRRIMLNDGLTSVYNRRSILQMLGQEMARSQRNNTALTVAIIDVDHFKKVNDTHGHLTGDLVLKTLTQLLKQRLRRSDLIGRYGGEEFIVVLPDASKVQALKFLDEIRETFADIEHLAEQPFKITFSGGVAEYRMGESQRTILERADQALYRAKHEGRNRLLG</sequence>
<feature type="domain" description="HPt" evidence="11">
    <location>
        <begin position="7"/>
        <end position="110"/>
    </location>
</feature>
<evidence type="ECO:0000259" key="9">
    <source>
        <dbReference type="PROSITE" id="PS50110"/>
    </source>
</evidence>
<feature type="domain" description="GGDEF" evidence="10">
    <location>
        <begin position="409"/>
        <end position="537"/>
    </location>
</feature>
<feature type="domain" description="Response regulatory" evidence="9">
    <location>
        <begin position="253"/>
        <end position="369"/>
    </location>
</feature>
<keyword evidence="7" id="KW-0597">Phosphoprotein</keyword>
<evidence type="ECO:0000256" key="6">
    <source>
        <dbReference type="PROSITE-ProRule" id="PRU00110"/>
    </source>
</evidence>
<evidence type="ECO:0000256" key="7">
    <source>
        <dbReference type="PROSITE-ProRule" id="PRU00169"/>
    </source>
</evidence>
<protein>
    <recommendedName>
        <fullName evidence="3">diguanylate cyclase</fullName>
        <ecNumber evidence="3">2.7.7.65</ecNumber>
    </recommendedName>
</protein>
<dbReference type="InterPro" id="IPR011006">
    <property type="entry name" value="CheY-like_superfamily"/>
</dbReference>
<feature type="region of interest" description="Disordered" evidence="8">
    <location>
        <begin position="97"/>
        <end position="118"/>
    </location>
</feature>
<dbReference type="InterPro" id="IPR043128">
    <property type="entry name" value="Rev_trsase/Diguanyl_cyclase"/>
</dbReference>
<organism evidence="12 13">
    <name type="scientific">Permianibacter aggregans</name>
    <dbReference type="NCBI Taxonomy" id="1510150"/>
    <lineage>
        <taxon>Bacteria</taxon>
        <taxon>Pseudomonadati</taxon>
        <taxon>Pseudomonadota</taxon>
        <taxon>Gammaproteobacteria</taxon>
        <taxon>Pseudomonadales</taxon>
        <taxon>Pseudomonadaceae</taxon>
        <taxon>Permianibacter</taxon>
    </lineage>
</organism>
<dbReference type="EC" id="2.7.7.65" evidence="3"/>
<dbReference type="PROSITE" id="PS50887">
    <property type="entry name" value="GGDEF"/>
    <property type="match status" value="1"/>
</dbReference>
<evidence type="ECO:0000256" key="5">
    <source>
        <dbReference type="ARBA" id="ARBA00034247"/>
    </source>
</evidence>
<comment type="subcellular location">
    <subcellularLocation>
        <location evidence="2">Cell inner membrane</location>
    </subcellularLocation>
</comment>
<dbReference type="GO" id="GO:0000160">
    <property type="term" value="P:phosphorelay signal transduction system"/>
    <property type="evidence" value="ECO:0007669"/>
    <property type="project" value="UniProtKB-KW"/>
</dbReference>
<dbReference type="NCBIfam" id="TIGR00254">
    <property type="entry name" value="GGDEF"/>
    <property type="match status" value="1"/>
</dbReference>
<dbReference type="GO" id="GO:0043709">
    <property type="term" value="P:cell adhesion involved in single-species biofilm formation"/>
    <property type="evidence" value="ECO:0007669"/>
    <property type="project" value="TreeGrafter"/>
</dbReference>
<dbReference type="InterPro" id="IPR050469">
    <property type="entry name" value="Diguanylate_Cyclase"/>
</dbReference>
<dbReference type="Pfam" id="PF01627">
    <property type="entry name" value="Hpt"/>
    <property type="match status" value="1"/>
</dbReference>
<dbReference type="InterPro" id="IPR000160">
    <property type="entry name" value="GGDEF_dom"/>
</dbReference>
<dbReference type="PANTHER" id="PTHR45138:SF9">
    <property type="entry name" value="DIGUANYLATE CYCLASE DGCM-RELATED"/>
    <property type="match status" value="1"/>
</dbReference>
<evidence type="ECO:0000313" key="12">
    <source>
        <dbReference type="EMBL" id="TDQ46474.1"/>
    </source>
</evidence>
<dbReference type="OrthoDB" id="9812260at2"/>
<dbReference type="Proteomes" id="UP000295375">
    <property type="component" value="Unassembled WGS sequence"/>
</dbReference>
<evidence type="ECO:0000256" key="3">
    <source>
        <dbReference type="ARBA" id="ARBA00012528"/>
    </source>
</evidence>
<dbReference type="CDD" id="cd00156">
    <property type="entry name" value="REC"/>
    <property type="match status" value="1"/>
</dbReference>
<dbReference type="PANTHER" id="PTHR45138">
    <property type="entry name" value="REGULATORY COMPONENTS OF SENSORY TRANSDUCTION SYSTEM"/>
    <property type="match status" value="1"/>
</dbReference>
<dbReference type="FunFam" id="3.30.70.270:FF:000001">
    <property type="entry name" value="Diguanylate cyclase domain protein"/>
    <property type="match status" value="1"/>
</dbReference>
<comment type="cofactor">
    <cofactor evidence="1">
        <name>Mg(2+)</name>
        <dbReference type="ChEBI" id="CHEBI:18420"/>
    </cofactor>
</comment>
<dbReference type="SUPFAM" id="SSF52172">
    <property type="entry name" value="CheY-like"/>
    <property type="match status" value="1"/>
</dbReference>
<evidence type="ECO:0000259" key="10">
    <source>
        <dbReference type="PROSITE" id="PS50887"/>
    </source>
</evidence>
<dbReference type="GO" id="GO:0052621">
    <property type="term" value="F:diguanylate cyclase activity"/>
    <property type="evidence" value="ECO:0007669"/>
    <property type="project" value="UniProtKB-EC"/>
</dbReference>
<accession>A0A4R6USV8</accession>
<dbReference type="GO" id="GO:0004672">
    <property type="term" value="F:protein kinase activity"/>
    <property type="evidence" value="ECO:0007669"/>
    <property type="project" value="UniProtKB-ARBA"/>
</dbReference>
<proteinExistence type="predicted"/>
<dbReference type="InterPro" id="IPR001789">
    <property type="entry name" value="Sig_transdc_resp-reg_receiver"/>
</dbReference>